<proteinExistence type="predicted"/>
<organism evidence="2">
    <name type="scientific">Sulfurisphaera javensis</name>
    <dbReference type="NCBI Taxonomy" id="2049879"/>
    <lineage>
        <taxon>Archaea</taxon>
        <taxon>Thermoproteota</taxon>
        <taxon>Thermoprotei</taxon>
        <taxon>Sulfolobales</taxon>
        <taxon>Sulfolobaceae</taxon>
        <taxon>Sulfurisphaera</taxon>
    </lineage>
</organism>
<dbReference type="InterPro" id="IPR029060">
    <property type="entry name" value="PIN-like_dom_sf"/>
</dbReference>
<dbReference type="GeneID" id="92355096"/>
<evidence type="ECO:0000259" key="1">
    <source>
        <dbReference type="Pfam" id="PF01850"/>
    </source>
</evidence>
<dbReference type="AlphaFoldDB" id="A0AAT9GTQ6"/>
<dbReference type="PANTHER" id="PTHR39677">
    <property type="entry name" value="RIBONUCLEASE VAPC6"/>
    <property type="match status" value="1"/>
</dbReference>
<evidence type="ECO:0000313" key="2">
    <source>
        <dbReference type="EMBL" id="BFH74202.1"/>
    </source>
</evidence>
<feature type="domain" description="PIN" evidence="1">
    <location>
        <begin position="1"/>
        <end position="120"/>
    </location>
</feature>
<dbReference type="Gene3D" id="3.40.50.1010">
    <property type="entry name" value="5'-nuclease"/>
    <property type="match status" value="1"/>
</dbReference>
<dbReference type="SUPFAM" id="SSF88723">
    <property type="entry name" value="PIN domain-like"/>
    <property type="match status" value="1"/>
</dbReference>
<dbReference type="Pfam" id="PF01850">
    <property type="entry name" value="PIN"/>
    <property type="match status" value="1"/>
</dbReference>
<dbReference type="RefSeq" id="WP_369611667.1">
    <property type="nucleotide sequence ID" value="NZ_AP031322.1"/>
</dbReference>
<dbReference type="InterPro" id="IPR002716">
    <property type="entry name" value="PIN_dom"/>
</dbReference>
<dbReference type="EMBL" id="AP031322">
    <property type="protein sequence ID" value="BFH74202.1"/>
    <property type="molecule type" value="Genomic_DNA"/>
</dbReference>
<dbReference type="KEGG" id="sjv:SJAV_21460"/>
<gene>
    <name evidence="2" type="ORF">SJAV_21460</name>
</gene>
<dbReference type="CDD" id="cd18689">
    <property type="entry name" value="PIN_VapC-like"/>
    <property type="match status" value="1"/>
</dbReference>
<name>A0AAT9GTQ6_9CREN</name>
<sequence length="127" mass="14473">MILDTGFFINYFTGKCEACRKVIEEAYANKVTCLTTYLNLTELFYLFAKRYGKESAINYLNLIKKSPINVVNLDDELVVKAGELKLKYNTLSLVDVFIIALAEREKGKIYTTDSEISKVHKDTVLLS</sequence>
<reference evidence="2" key="1">
    <citation type="submission" date="2024-03" db="EMBL/GenBank/DDBJ databases">
        <title>Complete genome sequence of Sulfurisphaera javensis strain KD-1.</title>
        <authorList>
            <person name="Sakai H."/>
            <person name="Nur N."/>
            <person name="Suwanto A."/>
            <person name="Kurosawa N."/>
        </authorList>
    </citation>
    <scope>NUCLEOTIDE SEQUENCE</scope>
    <source>
        <strain evidence="2">KD-1</strain>
    </source>
</reference>
<accession>A0AAT9GTQ6</accession>
<dbReference type="PANTHER" id="PTHR39677:SF4">
    <property type="entry name" value="RIBONUCLEASE VAPC6"/>
    <property type="match status" value="1"/>
</dbReference>
<protein>
    <submittedName>
        <fullName evidence="2">Type II toxin-antitoxin system VapC family toxin</fullName>
    </submittedName>
</protein>